<sequence length="255" mass="29351">MGAHESALIQMNFNRSTESYFPGEHVSGEIVFQNKHDRLKVEEIFIEIVGELAYKTTESRSSTDLNGNSSTEYYNDYHHIPFFTNRLPLARPDGLQDKIILSSGTHTWPFDFSLPENLPPSSSPNVDAYPHIKYHTQIVLDRPRFKMNVKRTYPLSISRRLNEFNELYFQRDFDLPVPSINLTPTHTFSTLHYGYSYNFNVNYELLLKVKSHGIFTNFEVSIPVVVVAEAILEGQQQNKGFGETDAPPSYEASYR</sequence>
<dbReference type="Proteomes" id="UP000663855">
    <property type="component" value="Unassembled WGS sequence"/>
</dbReference>
<dbReference type="SUPFAM" id="SSF81296">
    <property type="entry name" value="E set domains"/>
    <property type="match status" value="1"/>
</dbReference>
<dbReference type="AlphaFoldDB" id="A0A815D4A0"/>
<evidence type="ECO:0000313" key="5">
    <source>
        <dbReference type="EMBL" id="CAF4689742.1"/>
    </source>
</evidence>
<dbReference type="PANTHER" id="PTHR11188:SF17">
    <property type="entry name" value="FI21816P1"/>
    <property type="match status" value="1"/>
</dbReference>
<dbReference type="EMBL" id="CAJOBJ010123916">
    <property type="protein sequence ID" value="CAF4689742.1"/>
    <property type="molecule type" value="Genomic_DNA"/>
</dbReference>
<dbReference type="Proteomes" id="UP000681720">
    <property type="component" value="Unassembled WGS sequence"/>
</dbReference>
<dbReference type="PANTHER" id="PTHR11188">
    <property type="entry name" value="ARRESTIN DOMAIN CONTAINING PROTEIN"/>
    <property type="match status" value="1"/>
</dbReference>
<dbReference type="EMBL" id="CAJNOV010007649">
    <property type="protein sequence ID" value="CAF1292711.1"/>
    <property type="molecule type" value="Genomic_DNA"/>
</dbReference>
<gene>
    <name evidence="4" type="ORF">BYL167_LOCUS9088</name>
    <name evidence="3" type="ORF">CJN711_LOCUS16515</name>
    <name evidence="5" type="ORF">GIL414_LOCUS42621</name>
</gene>
<dbReference type="InterPro" id="IPR050357">
    <property type="entry name" value="Arrestin_domain-protein"/>
</dbReference>
<dbReference type="InterPro" id="IPR014756">
    <property type="entry name" value="Ig_E-set"/>
</dbReference>
<dbReference type="EMBL" id="CAJOBH010002569">
    <property type="protein sequence ID" value="CAF3913064.1"/>
    <property type="molecule type" value="Genomic_DNA"/>
</dbReference>
<feature type="domain" description="Arrestin-like N-terminal" evidence="2">
    <location>
        <begin position="10"/>
        <end position="158"/>
    </location>
</feature>
<evidence type="ECO:0000259" key="2">
    <source>
        <dbReference type="Pfam" id="PF00339"/>
    </source>
</evidence>
<name>A0A815D4A0_9BILA</name>
<evidence type="ECO:0000313" key="3">
    <source>
        <dbReference type="EMBL" id="CAF1292711.1"/>
    </source>
</evidence>
<dbReference type="Proteomes" id="UP000681967">
    <property type="component" value="Unassembled WGS sequence"/>
</dbReference>
<dbReference type="GO" id="GO:0015031">
    <property type="term" value="P:protein transport"/>
    <property type="evidence" value="ECO:0007669"/>
    <property type="project" value="TreeGrafter"/>
</dbReference>
<proteinExistence type="inferred from homology"/>
<evidence type="ECO:0000256" key="1">
    <source>
        <dbReference type="ARBA" id="ARBA00005298"/>
    </source>
</evidence>
<accession>A0A815D4A0</accession>
<evidence type="ECO:0000313" key="6">
    <source>
        <dbReference type="Proteomes" id="UP000663855"/>
    </source>
</evidence>
<dbReference type="Gene3D" id="2.60.40.640">
    <property type="match status" value="1"/>
</dbReference>
<dbReference type="Pfam" id="PF00339">
    <property type="entry name" value="Arrestin_N"/>
    <property type="match status" value="1"/>
</dbReference>
<protein>
    <recommendedName>
        <fullName evidence="2">Arrestin-like N-terminal domain-containing protein</fullName>
    </recommendedName>
</protein>
<comment type="similarity">
    <text evidence="1">Belongs to the arrestin family.</text>
</comment>
<organism evidence="3 6">
    <name type="scientific">Rotaria magnacalcarata</name>
    <dbReference type="NCBI Taxonomy" id="392030"/>
    <lineage>
        <taxon>Eukaryota</taxon>
        <taxon>Metazoa</taxon>
        <taxon>Spiralia</taxon>
        <taxon>Gnathifera</taxon>
        <taxon>Rotifera</taxon>
        <taxon>Eurotatoria</taxon>
        <taxon>Bdelloidea</taxon>
        <taxon>Philodinida</taxon>
        <taxon>Philodinidae</taxon>
        <taxon>Rotaria</taxon>
    </lineage>
</organism>
<dbReference type="InterPro" id="IPR011021">
    <property type="entry name" value="Arrestin-like_N"/>
</dbReference>
<dbReference type="InterPro" id="IPR014752">
    <property type="entry name" value="Arrestin-like_C"/>
</dbReference>
<comment type="caution">
    <text evidence="3">The sequence shown here is derived from an EMBL/GenBank/DDBJ whole genome shotgun (WGS) entry which is preliminary data.</text>
</comment>
<reference evidence="3" key="1">
    <citation type="submission" date="2021-02" db="EMBL/GenBank/DDBJ databases">
        <authorList>
            <person name="Nowell W R."/>
        </authorList>
    </citation>
    <scope>NUCLEOTIDE SEQUENCE</scope>
</reference>
<dbReference type="GO" id="GO:0005737">
    <property type="term" value="C:cytoplasm"/>
    <property type="evidence" value="ECO:0007669"/>
    <property type="project" value="TreeGrafter"/>
</dbReference>
<evidence type="ECO:0000313" key="4">
    <source>
        <dbReference type="EMBL" id="CAF3913064.1"/>
    </source>
</evidence>